<proteinExistence type="predicted"/>
<evidence type="ECO:0000313" key="1">
    <source>
        <dbReference type="EMBL" id="MBH8553212.1"/>
    </source>
</evidence>
<protein>
    <submittedName>
        <fullName evidence="1">Uncharacterized protein</fullName>
    </submittedName>
</protein>
<comment type="caution">
    <text evidence="1">The sequence shown here is derived from an EMBL/GenBank/DDBJ whole genome shotgun (WGS) entry which is preliminary data.</text>
</comment>
<accession>A0A8J7HD38</accession>
<dbReference type="AlphaFoldDB" id="A0A8J7HD38"/>
<name>A0A8J7HD38_9CYAN</name>
<dbReference type="EMBL" id="JAECZB010000026">
    <property type="protein sequence ID" value="MBH8553212.1"/>
    <property type="molecule type" value="Genomic_DNA"/>
</dbReference>
<keyword evidence="2" id="KW-1185">Reference proteome</keyword>
<dbReference type="Proteomes" id="UP000599391">
    <property type="component" value="Unassembled WGS sequence"/>
</dbReference>
<gene>
    <name evidence="1" type="ORF">I8751_12690</name>
</gene>
<sequence length="82" mass="9408">MNKPDDELELDLKPRATETVSIEIPTETLQSLKKIAANRDMSLDALIKFYVGQSLRQDLANLSLFYHFGRTQSLKAFRGFNF</sequence>
<evidence type="ECO:0000313" key="2">
    <source>
        <dbReference type="Proteomes" id="UP000599391"/>
    </source>
</evidence>
<reference evidence="1 2" key="1">
    <citation type="journal article" date="2021" name="Int. J. Syst. Evol. Microbiol.">
        <title>Amazonocrinis nigriterrae gen. nov., sp. nov., Atlanticothrix silvestris gen. nov., sp. nov. and Dendronalium phyllosphericum gen. nov., sp. nov., nostocacean cyanobacteria from Brazilian environments.</title>
        <authorList>
            <person name="Alvarenga D.O."/>
            <person name="Andreote A.P.D."/>
            <person name="Branco L.H.Z."/>
            <person name="Delbaje E."/>
            <person name="Cruz R.B."/>
            <person name="Varani A.M."/>
            <person name="Fiore M.F."/>
        </authorList>
    </citation>
    <scope>NUCLEOTIDE SEQUENCE [LARGE SCALE GENOMIC DNA]</scope>
    <source>
        <strain evidence="1 2">CENA357</strain>
    </source>
</reference>
<dbReference type="RefSeq" id="WP_214439501.1">
    <property type="nucleotide sequence ID" value="NZ_JAECZB010000026.1"/>
</dbReference>
<organism evidence="1 2">
    <name type="scientific">Atlanticothrix silvestris CENA357</name>
    <dbReference type="NCBI Taxonomy" id="1725252"/>
    <lineage>
        <taxon>Bacteria</taxon>
        <taxon>Bacillati</taxon>
        <taxon>Cyanobacteriota</taxon>
        <taxon>Cyanophyceae</taxon>
        <taxon>Nostocales</taxon>
        <taxon>Nodulariaceae</taxon>
        <taxon>Atlanticothrix</taxon>
        <taxon>Atlanticothrix silvestris</taxon>
    </lineage>
</organism>